<name>A0A2Z6EV36_9BURK</name>
<gene>
    <name evidence="1" type="ORF">MCB1EB_1120</name>
</gene>
<dbReference type="Proteomes" id="UP000282597">
    <property type="component" value="Chromosome"/>
</dbReference>
<reference evidence="1 2" key="1">
    <citation type="journal article" date="2018" name="Microbes Environ.">
        <title>Comparative Genomic Insights into Endofungal Lifestyles of Two Bacterial Endosymbionts, Mycoavidus cysteinexigens and Burkholderia rhizoxinica.</title>
        <authorList>
            <person name="Sharmin D."/>
            <person name="Guo Y."/>
            <person name="Nishizawa T."/>
            <person name="Ohshima S."/>
            <person name="Sato Y."/>
            <person name="Takashima Y."/>
            <person name="Narisawa K."/>
            <person name="Ohta H."/>
        </authorList>
    </citation>
    <scope>NUCLEOTIDE SEQUENCE [LARGE SCALE GENOMIC DNA]</scope>
    <source>
        <strain evidence="1 2">B1-EB</strain>
    </source>
</reference>
<keyword evidence="2" id="KW-1185">Reference proteome</keyword>
<dbReference type="EMBL" id="AP018150">
    <property type="protein sequence ID" value="BBE09281.1"/>
    <property type="molecule type" value="Genomic_DNA"/>
</dbReference>
<protein>
    <submittedName>
        <fullName evidence="1">Uncharacterized protein</fullName>
    </submittedName>
</protein>
<dbReference type="KEGG" id="mcys:MCB1EB_1120"/>
<dbReference type="RefSeq" id="WP_045362213.1">
    <property type="nucleotide sequence ID" value="NZ_AP018150.1"/>
</dbReference>
<accession>A0A2Z6EV36</accession>
<evidence type="ECO:0000313" key="2">
    <source>
        <dbReference type="Proteomes" id="UP000282597"/>
    </source>
</evidence>
<proteinExistence type="predicted"/>
<organism evidence="1 2">
    <name type="scientific">Mycoavidus cysteinexigens</name>
    <dbReference type="NCBI Taxonomy" id="1553431"/>
    <lineage>
        <taxon>Bacteria</taxon>
        <taxon>Pseudomonadati</taxon>
        <taxon>Pseudomonadota</taxon>
        <taxon>Betaproteobacteria</taxon>
        <taxon>Burkholderiales</taxon>
        <taxon>Burkholderiaceae</taxon>
        <taxon>Mycoavidus</taxon>
    </lineage>
</organism>
<evidence type="ECO:0000313" key="1">
    <source>
        <dbReference type="EMBL" id="BBE09281.1"/>
    </source>
</evidence>
<sequence length="184" mass="19599">MSLIVAGRFDTYEQAQKTAQLLFEHGFAEEDVTIFFVNPPGQHDRPVDGTHQVADPSSKSIYKGAGIGLMIGATLGASIGAMLCTVVSLPLLVTLIAASVGAYLGSLMGAMAEARTSKQEPASAKIHESGVLVAIHVTVNNQTEATAVLRKASAKDIERAHGRWKHGHWSDFDPLKEPSLPKNL</sequence>
<dbReference type="AlphaFoldDB" id="A0A2Z6EV36"/>